<feature type="chain" id="PRO_5005893092" evidence="1">
    <location>
        <begin position="22"/>
        <end position="741"/>
    </location>
</feature>
<dbReference type="WBParaSite" id="SMUV_0000415601-mRNA-1">
    <property type="protein sequence ID" value="SMUV_0000415601-mRNA-1"/>
    <property type="gene ID" value="SMUV_0000415601"/>
</dbReference>
<dbReference type="Proteomes" id="UP000046393">
    <property type="component" value="Unplaced"/>
</dbReference>
<evidence type="ECO:0000259" key="2">
    <source>
        <dbReference type="SMART" id="SM00137"/>
    </source>
</evidence>
<sequence>MRLLLLIVTAAVVSYRTQVLGCLPGYEKELRYLEHYLGIKPSDGTGQIPNEGVVFNRYIDSASRLNCNFHEPCYWKNALTDSLLDTSDFYSFTKVDDKTFPLQIQHGSPKPSQGSMFALAGNTTSAAQRAVLVSAPIACQRSEAELSFDYWLYNGAKVEVVLLRPNTKRRKLQILLRPLMDCHAFKPPNEKCTVILPAINEPFKIGIRALNLKDPSMGSFVMITNIVYRADICIESAKWSEFGGRPVPPPLKREPAQHASQYSCEDFDIMCRWSNSLSSPSEWRIGRNLVKWRDYFSLESAPINSFFYQFVDEMVEKPYSQLRSELIPCTSGVTSLSLKYWLQSGTQVQVCTETETSVVISCVYLSETDSPGPINIDVDAQSDEAFRFVIEMIQFDSALGGLVVIDDIRFEGLLCHETTVAPPTTLNVRDTAALFRLQRLTEKLPVDLETNAVTLDCDFENNYCPQWHADRKWGYGVTPKEGFDLPKFIRGNVAVAVLSGVNKARIQSLSFMCANGKISVEYFCSKNATLKICVLDDCIEGKKPFGVLSVELMSNRTLSVQIEASSKTSSIAIIRRIHTVGYFCPLLSALQLACQRLSCAFNGTLCNYKSLVTNNTSVTFGTISNHKGVRSMLDGNSNLAVLESPSFETDEGIELEIKARLTTFGSQLYICIDGYENLDSCTLLFGPKILTAKTETIRHRFEHDIHHFFLVAFHDKYAQFGPATIDILSITAYSEQDEQIC</sequence>
<accession>A0A0N5AIB5</accession>
<reference evidence="4" key="1">
    <citation type="submission" date="2017-02" db="UniProtKB">
        <authorList>
            <consortium name="WormBaseParasite"/>
        </authorList>
    </citation>
    <scope>IDENTIFICATION</scope>
</reference>
<keyword evidence="3" id="KW-1185">Reference proteome</keyword>
<proteinExistence type="predicted"/>
<evidence type="ECO:0000313" key="3">
    <source>
        <dbReference type="Proteomes" id="UP000046393"/>
    </source>
</evidence>
<evidence type="ECO:0000256" key="1">
    <source>
        <dbReference type="SAM" id="SignalP"/>
    </source>
</evidence>
<protein>
    <submittedName>
        <fullName evidence="4">MAM domain-containing protein</fullName>
    </submittedName>
</protein>
<organism evidence="3 4">
    <name type="scientific">Syphacia muris</name>
    <dbReference type="NCBI Taxonomy" id="451379"/>
    <lineage>
        <taxon>Eukaryota</taxon>
        <taxon>Metazoa</taxon>
        <taxon>Ecdysozoa</taxon>
        <taxon>Nematoda</taxon>
        <taxon>Chromadorea</taxon>
        <taxon>Rhabditida</taxon>
        <taxon>Spirurina</taxon>
        <taxon>Oxyuridomorpha</taxon>
        <taxon>Oxyuroidea</taxon>
        <taxon>Oxyuridae</taxon>
        <taxon>Syphacia</taxon>
    </lineage>
</organism>
<feature type="signal peptide" evidence="1">
    <location>
        <begin position="1"/>
        <end position="21"/>
    </location>
</feature>
<dbReference type="AlphaFoldDB" id="A0A0N5AIB5"/>
<dbReference type="GO" id="GO:0016020">
    <property type="term" value="C:membrane"/>
    <property type="evidence" value="ECO:0007669"/>
    <property type="project" value="InterPro"/>
</dbReference>
<keyword evidence="1" id="KW-0732">Signal</keyword>
<dbReference type="InterPro" id="IPR013320">
    <property type="entry name" value="ConA-like_dom_sf"/>
</dbReference>
<feature type="domain" description="MAM" evidence="2">
    <location>
        <begin position="62"/>
        <end position="235"/>
    </location>
</feature>
<dbReference type="SUPFAM" id="SSF49899">
    <property type="entry name" value="Concanavalin A-like lectins/glucanases"/>
    <property type="match status" value="2"/>
</dbReference>
<dbReference type="InterPro" id="IPR000998">
    <property type="entry name" value="MAM_dom"/>
</dbReference>
<name>A0A0N5AIB5_9BILA</name>
<evidence type="ECO:0000313" key="4">
    <source>
        <dbReference type="WBParaSite" id="SMUV_0000415601-mRNA-1"/>
    </source>
</evidence>
<dbReference type="SMART" id="SM00137">
    <property type="entry name" value="MAM"/>
    <property type="match status" value="1"/>
</dbReference>
<dbReference type="Gene3D" id="2.60.120.200">
    <property type="match status" value="2"/>
</dbReference>